<organism evidence="3 4">
    <name type="scientific">Natronococcus pandeyae</name>
    <dbReference type="NCBI Taxonomy" id="2055836"/>
    <lineage>
        <taxon>Archaea</taxon>
        <taxon>Methanobacteriati</taxon>
        <taxon>Methanobacteriota</taxon>
        <taxon>Stenosarchaea group</taxon>
        <taxon>Halobacteria</taxon>
        <taxon>Halobacteriales</taxon>
        <taxon>Natrialbaceae</taxon>
        <taxon>Natronococcus</taxon>
    </lineage>
</organism>
<dbReference type="InterPro" id="IPR036061">
    <property type="entry name" value="CheW-like_dom_sf"/>
</dbReference>
<protein>
    <submittedName>
        <fullName evidence="3">Chemotaxis protein CheW</fullName>
    </submittedName>
</protein>
<dbReference type="InterPro" id="IPR039315">
    <property type="entry name" value="CheW"/>
</dbReference>
<dbReference type="GO" id="GO:0006935">
    <property type="term" value="P:chemotaxis"/>
    <property type="evidence" value="ECO:0007669"/>
    <property type="project" value="InterPro"/>
</dbReference>
<keyword evidence="4" id="KW-1185">Reference proteome</keyword>
<sequence>MAPELPEKLLGIDIDDADDRRTGKPDDTTDETVELDRFLFFHVGEHRLACPVDEVKTITAVPDEMTRVPRAPEAIEGLTDLRGEITAVIDPRVQFPTTEDGRGRERLLVFDRPSDEQAAAVRADDVRGVDPVPKSNVLDADAVEDRPVSGDALEHPLVDAILEREREPEFGTRRDSPATELVDTTVDASVETEGESVSGAPEGRDSTDGESDGDEFPAENDVTVIEATPLLDVEKLLLASGHIR</sequence>
<comment type="caution">
    <text evidence="3">The sequence shown here is derived from an EMBL/GenBank/DDBJ whole genome shotgun (WGS) entry which is preliminary data.</text>
</comment>
<dbReference type="InterPro" id="IPR002545">
    <property type="entry name" value="CheW-lke_dom"/>
</dbReference>
<dbReference type="AlphaFoldDB" id="A0A8J8TRM4"/>
<feature type="domain" description="CheW-like" evidence="2">
    <location>
        <begin position="35"/>
        <end position="193"/>
    </location>
</feature>
<dbReference type="OrthoDB" id="115049at2157"/>
<feature type="compositionally biased region" description="Acidic residues" evidence="1">
    <location>
        <begin position="208"/>
        <end position="218"/>
    </location>
</feature>
<feature type="region of interest" description="Disordered" evidence="1">
    <location>
        <begin position="1"/>
        <end position="29"/>
    </location>
</feature>
<dbReference type="PROSITE" id="PS50851">
    <property type="entry name" value="CHEW"/>
    <property type="match status" value="1"/>
</dbReference>
<dbReference type="RefSeq" id="WP_148858867.1">
    <property type="nucleotide sequence ID" value="NZ_PHNJ01000008.1"/>
</dbReference>
<dbReference type="Proteomes" id="UP000766904">
    <property type="component" value="Unassembled WGS sequence"/>
</dbReference>
<dbReference type="Pfam" id="PF01584">
    <property type="entry name" value="CheW"/>
    <property type="match status" value="1"/>
</dbReference>
<dbReference type="Gene3D" id="2.30.30.40">
    <property type="entry name" value="SH3 Domains"/>
    <property type="match status" value="1"/>
</dbReference>
<gene>
    <name evidence="3" type="ORF">CV102_15300</name>
</gene>
<accession>A0A8J8TRM4</accession>
<proteinExistence type="predicted"/>
<feature type="region of interest" description="Disordered" evidence="1">
    <location>
        <begin position="166"/>
        <end position="225"/>
    </location>
</feature>
<evidence type="ECO:0000313" key="3">
    <source>
        <dbReference type="EMBL" id="TYL37702.1"/>
    </source>
</evidence>
<dbReference type="GO" id="GO:0007165">
    <property type="term" value="P:signal transduction"/>
    <property type="evidence" value="ECO:0007669"/>
    <property type="project" value="InterPro"/>
</dbReference>
<dbReference type="GO" id="GO:0005829">
    <property type="term" value="C:cytosol"/>
    <property type="evidence" value="ECO:0007669"/>
    <property type="project" value="TreeGrafter"/>
</dbReference>
<dbReference type="EMBL" id="PHNJ01000008">
    <property type="protein sequence ID" value="TYL37702.1"/>
    <property type="molecule type" value="Genomic_DNA"/>
</dbReference>
<name>A0A8J8TRM4_9EURY</name>
<dbReference type="PANTHER" id="PTHR22617">
    <property type="entry name" value="CHEMOTAXIS SENSOR HISTIDINE KINASE-RELATED"/>
    <property type="match status" value="1"/>
</dbReference>
<dbReference type="SMART" id="SM00260">
    <property type="entry name" value="CheW"/>
    <property type="match status" value="1"/>
</dbReference>
<dbReference type="Gene3D" id="2.40.50.180">
    <property type="entry name" value="CheA-289, Domain 4"/>
    <property type="match status" value="1"/>
</dbReference>
<evidence type="ECO:0000256" key="1">
    <source>
        <dbReference type="SAM" id="MobiDB-lite"/>
    </source>
</evidence>
<dbReference type="SUPFAM" id="SSF50341">
    <property type="entry name" value="CheW-like"/>
    <property type="match status" value="1"/>
</dbReference>
<evidence type="ECO:0000259" key="2">
    <source>
        <dbReference type="PROSITE" id="PS50851"/>
    </source>
</evidence>
<feature type="compositionally biased region" description="Basic and acidic residues" evidence="1">
    <location>
        <begin position="166"/>
        <end position="177"/>
    </location>
</feature>
<feature type="compositionally biased region" description="Basic and acidic residues" evidence="1">
    <location>
        <begin position="18"/>
        <end position="27"/>
    </location>
</feature>
<dbReference type="PANTHER" id="PTHR22617:SF23">
    <property type="entry name" value="CHEMOTAXIS PROTEIN CHEW"/>
    <property type="match status" value="1"/>
</dbReference>
<reference evidence="3" key="1">
    <citation type="submission" date="2017-11" db="EMBL/GenBank/DDBJ databases">
        <authorList>
            <person name="Kajale S.C."/>
            <person name="Sharma A."/>
        </authorList>
    </citation>
    <scope>NUCLEOTIDE SEQUENCE</scope>
    <source>
        <strain evidence="3">LS1_42</strain>
    </source>
</reference>
<evidence type="ECO:0000313" key="4">
    <source>
        <dbReference type="Proteomes" id="UP000766904"/>
    </source>
</evidence>